<proteinExistence type="predicted"/>
<name>A0A645AXD0_9ZZZZ</name>
<organism evidence="1">
    <name type="scientific">bioreactor metagenome</name>
    <dbReference type="NCBI Taxonomy" id="1076179"/>
    <lineage>
        <taxon>unclassified sequences</taxon>
        <taxon>metagenomes</taxon>
        <taxon>ecological metagenomes</taxon>
    </lineage>
</organism>
<dbReference type="AlphaFoldDB" id="A0A645AXD0"/>
<sequence>MEQRRPEVAPDRNRMLAFAGAQAMDPIPRHKIAFSIPDVDGASFVFSRAWHAVVIDQNVKRELPPPGIAAALDRCDAAVEKFEVQCGVFDLFHSVFLQFSIKSDFLHK</sequence>
<gene>
    <name evidence="1" type="ORF">SDC9_104278</name>
</gene>
<protein>
    <submittedName>
        <fullName evidence="1">Uncharacterized protein</fullName>
    </submittedName>
</protein>
<accession>A0A645AXD0</accession>
<dbReference type="EMBL" id="VSSQ01016278">
    <property type="protein sequence ID" value="MPM57456.1"/>
    <property type="molecule type" value="Genomic_DNA"/>
</dbReference>
<comment type="caution">
    <text evidence="1">The sequence shown here is derived from an EMBL/GenBank/DDBJ whole genome shotgun (WGS) entry which is preliminary data.</text>
</comment>
<evidence type="ECO:0000313" key="1">
    <source>
        <dbReference type="EMBL" id="MPM57456.1"/>
    </source>
</evidence>
<reference evidence="1" key="1">
    <citation type="submission" date="2019-08" db="EMBL/GenBank/DDBJ databases">
        <authorList>
            <person name="Kucharzyk K."/>
            <person name="Murdoch R.W."/>
            <person name="Higgins S."/>
            <person name="Loffler F."/>
        </authorList>
    </citation>
    <scope>NUCLEOTIDE SEQUENCE</scope>
</reference>